<proteinExistence type="inferred from homology"/>
<feature type="region of interest" description="Disordered" evidence="19">
    <location>
        <begin position="97"/>
        <end position="120"/>
    </location>
</feature>
<dbReference type="GO" id="GO:0044218">
    <property type="term" value="C:other organism cell membrane"/>
    <property type="evidence" value="ECO:0007669"/>
    <property type="project" value="UniProtKB-KW"/>
</dbReference>
<dbReference type="Gene3D" id="2.60.40.10">
    <property type="entry name" value="Immunoglobulins"/>
    <property type="match status" value="1"/>
</dbReference>
<keyword evidence="16" id="KW-0539">Nucleus</keyword>
<feature type="region of interest" description="Disordered" evidence="19">
    <location>
        <begin position="1077"/>
        <end position="1103"/>
    </location>
</feature>
<dbReference type="GO" id="GO:0003690">
    <property type="term" value="F:double-stranded DNA binding"/>
    <property type="evidence" value="ECO:0007669"/>
    <property type="project" value="TreeGrafter"/>
</dbReference>
<comment type="caution">
    <text evidence="21">The sequence shown here is derived from an EMBL/GenBank/DDBJ whole genome shotgun (WGS) entry which is preliminary data.</text>
</comment>
<evidence type="ECO:0000313" key="21">
    <source>
        <dbReference type="EMBL" id="KAG8189820.1"/>
    </source>
</evidence>
<evidence type="ECO:0000256" key="14">
    <source>
        <dbReference type="ARBA" id="ARBA00023159"/>
    </source>
</evidence>
<dbReference type="InterPro" id="IPR013783">
    <property type="entry name" value="Ig-like_fold"/>
</dbReference>
<evidence type="ECO:0000256" key="11">
    <source>
        <dbReference type="ARBA" id="ARBA00023015"/>
    </source>
</evidence>
<protein>
    <recommendedName>
        <fullName evidence="20">CG-1 domain-containing protein</fullName>
    </recommendedName>
</protein>
<evidence type="ECO:0000256" key="3">
    <source>
        <dbReference type="ARBA" id="ARBA00004613"/>
    </source>
</evidence>
<dbReference type="PANTHER" id="PTHR23335:SF1">
    <property type="entry name" value="CALMODULIN-BINDING TRANSCRIPTION ACTIVATOR, ISOFORM F"/>
    <property type="match status" value="1"/>
</dbReference>
<evidence type="ECO:0000313" key="22">
    <source>
        <dbReference type="Proteomes" id="UP000827092"/>
    </source>
</evidence>
<dbReference type="SUPFAM" id="SSF48403">
    <property type="entry name" value="Ankyrin repeat"/>
    <property type="match status" value="1"/>
</dbReference>
<comment type="subcellular location">
    <subcellularLocation>
        <location evidence="1">Nucleus</location>
    </subcellularLocation>
    <subcellularLocation>
        <location evidence="3">Secreted</location>
    </subcellularLocation>
    <subcellularLocation>
        <location evidence="2">Target cell membrane</location>
    </subcellularLocation>
</comment>
<dbReference type="PANTHER" id="PTHR23335">
    <property type="entry name" value="CALMODULIN-BINDING TRANSCRIPTION ACTIVATOR CAMTA"/>
    <property type="match status" value="1"/>
</dbReference>
<reference evidence="21 22" key="1">
    <citation type="journal article" date="2022" name="Nat. Ecol. Evol.">
        <title>A masculinizing supergene underlies an exaggerated male reproductive morph in a spider.</title>
        <authorList>
            <person name="Hendrickx F."/>
            <person name="De Corte Z."/>
            <person name="Sonet G."/>
            <person name="Van Belleghem S.M."/>
            <person name="Kostlbacher S."/>
            <person name="Vangestel C."/>
        </authorList>
    </citation>
    <scope>NUCLEOTIDE SEQUENCE [LARGE SCALE GENOMIC DNA]</scope>
    <source>
        <strain evidence="21">W744_W776</strain>
    </source>
</reference>
<evidence type="ECO:0000256" key="6">
    <source>
        <dbReference type="ARBA" id="ARBA00022525"/>
    </source>
</evidence>
<dbReference type="Pfam" id="PF03859">
    <property type="entry name" value="CG-1"/>
    <property type="match status" value="1"/>
</dbReference>
<evidence type="ECO:0000256" key="18">
    <source>
        <dbReference type="ARBA" id="ARBA00029480"/>
    </source>
</evidence>
<dbReference type="InterPro" id="IPR000048">
    <property type="entry name" value="IQ_motif_EF-hand-BS"/>
</dbReference>
<evidence type="ECO:0000256" key="10">
    <source>
        <dbReference type="ARBA" id="ARBA00022737"/>
    </source>
</evidence>
<keyword evidence="15" id="KW-0804">Transcription</keyword>
<dbReference type="InterPro" id="IPR014756">
    <property type="entry name" value="Ig_E-set"/>
</dbReference>
<dbReference type="SUPFAM" id="SSF52540">
    <property type="entry name" value="P-loop containing nucleoside triphosphate hydrolases"/>
    <property type="match status" value="1"/>
</dbReference>
<keyword evidence="6" id="KW-0964">Secreted</keyword>
<dbReference type="GO" id="GO:0003712">
    <property type="term" value="F:transcription coregulator activity"/>
    <property type="evidence" value="ECO:0007669"/>
    <property type="project" value="TreeGrafter"/>
</dbReference>
<dbReference type="InterPro" id="IPR027417">
    <property type="entry name" value="P-loop_NTPase"/>
</dbReference>
<feature type="compositionally biased region" description="Basic and acidic residues" evidence="19">
    <location>
        <begin position="1462"/>
        <end position="1471"/>
    </location>
</feature>
<keyword evidence="13" id="KW-0040">ANK repeat</keyword>
<dbReference type="InterPro" id="IPR002110">
    <property type="entry name" value="Ankyrin_rpt"/>
</dbReference>
<dbReference type="Gene3D" id="1.25.40.20">
    <property type="entry name" value="Ankyrin repeat-containing domain"/>
    <property type="match status" value="1"/>
</dbReference>
<dbReference type="EMBL" id="JAFNEN010000202">
    <property type="protein sequence ID" value="KAG8189820.1"/>
    <property type="molecule type" value="Genomic_DNA"/>
</dbReference>
<dbReference type="PROSITE" id="PS51437">
    <property type="entry name" value="CG_1"/>
    <property type="match status" value="1"/>
</dbReference>
<feature type="domain" description="CG-1" evidence="20">
    <location>
        <begin position="130"/>
        <end position="255"/>
    </location>
</feature>
<dbReference type="InterPro" id="IPR036770">
    <property type="entry name" value="Ankyrin_rpt-contain_sf"/>
</dbReference>
<feature type="region of interest" description="Disordered" evidence="19">
    <location>
        <begin position="502"/>
        <end position="529"/>
    </location>
</feature>
<dbReference type="SMART" id="SM00015">
    <property type="entry name" value="IQ"/>
    <property type="match status" value="3"/>
</dbReference>
<feature type="region of interest" description="Disordered" evidence="19">
    <location>
        <begin position="1012"/>
        <end position="1035"/>
    </location>
</feature>
<dbReference type="InterPro" id="IPR005559">
    <property type="entry name" value="CG-1_dom"/>
</dbReference>
<dbReference type="Pfam" id="PF12796">
    <property type="entry name" value="Ank_2"/>
    <property type="match status" value="1"/>
</dbReference>
<feature type="compositionally biased region" description="Low complexity" evidence="19">
    <location>
        <begin position="514"/>
        <end position="525"/>
    </location>
</feature>
<keyword evidence="11" id="KW-0805">Transcription regulation</keyword>
<evidence type="ECO:0000256" key="9">
    <source>
        <dbReference type="ARBA" id="ARBA00022699"/>
    </source>
</evidence>
<organism evidence="21 22">
    <name type="scientific">Oedothorax gibbosus</name>
    <dbReference type="NCBI Taxonomy" id="931172"/>
    <lineage>
        <taxon>Eukaryota</taxon>
        <taxon>Metazoa</taxon>
        <taxon>Ecdysozoa</taxon>
        <taxon>Arthropoda</taxon>
        <taxon>Chelicerata</taxon>
        <taxon>Arachnida</taxon>
        <taxon>Araneae</taxon>
        <taxon>Araneomorphae</taxon>
        <taxon>Entelegynae</taxon>
        <taxon>Araneoidea</taxon>
        <taxon>Linyphiidae</taxon>
        <taxon>Erigoninae</taxon>
        <taxon>Oedothorax</taxon>
    </lineage>
</organism>
<evidence type="ECO:0000256" key="16">
    <source>
        <dbReference type="ARBA" id="ARBA00023242"/>
    </source>
</evidence>
<evidence type="ECO:0000256" key="2">
    <source>
        <dbReference type="ARBA" id="ARBA00004175"/>
    </source>
</evidence>
<sequence>MFQNVIVVKERKNLFSFKEEAASRVRLFTLPASVYTRTLASLIEQQAHGRDTSDGPSSGVLWPMTIVRKLSVVQLHIKEDGRLFPVYQLLQPDGSTSTSVSNAATAPNPTMTQAEESRPVLPESLESIPKADYFPNQRHRWNTNEEIASLLISFDRHEDWLSKEVKIRPKSGSMLLYSRKRVRYRRDGYCWKKRKDGKTTREDHMKLKVQGTECIYGCYVHSAILPTFHRRCYWLLQNPDIVLVHYLNVPYSDDNKLLVTPSLSYCADKKEWTKEELVSQLKPMFYSESEPDLNNELEISTAETVEAIVQQLMEKQRAKSTARTHECACDTAPKGTAPGVNDKKCTHTFHRIISPKTHSRVAAVSTAAANSTTLSSTTAPSSTVTTTVVTTSTKSEDTTAPYKRTVSVTGMTPRPGSVILAPCRPILQDGKHEVTITNGTAGGGSQATSLILNLSQLQGGGGLLILNSAAAASGVGLTSASVTPVTFLCGQDARNITTLHHPAMDTDAKPPAKKQPQQQQLQPQQSVKAEVDEGLECALKRDVHFSTSKDSDLCSVMEELSSSENKDLPMNLFEDMSHDDIQRTLLANMPPPKYVVHDSGNPRISVKLESPSDNVIVDLNPMDFIDNDMSTPDEEVFNMDTFDILSDLPNLDDLNPDLAPSSGLSSSSSSTPVSNGSFAAKTNHSAMDYREGTANITDYSPDWCYTEGGVKVLVTGPWYSSSSPYTILFDGVSVPTNLVQSGVLRCYSPAHETGLVTLQVACEGFVISNSVFFEYRQRQSTANVKSEDWFSVEDSTLKLSLLERLEIMETKLTFNLDSSVAGITTNSVVQNANDKQKSFEDRLVSLCQKFMAGTWTCHDEVCPVLTTTCSDLTLLHLAAALGFSRLACTLLHWRNENSSLMLEREVDAMSQDKRGCTPLMWACALGFTDVALLLYQWNRAAIKVSNHHGATPLTVASQRGHDALVNQLDKLECSQTHLLTGNNNLDNDLTSGLSLEDYVLGMGSKSSSLDQLLMNTQPGAPPANTKTSDPKEPQAPNQEFLVSDLLDNQNLESQSYSLHLNESSFMSFLNVLQTGSKDVSSSQPKAKKHMSSAASPVNENNEKNKSIQSNLISDIIASDDELEGQFSTAATEGSTMSSRRDSCSSCDLPMNSEEDNRVLTLAEHIIAAMPDRIKAYANTDPDDIHFRGSDDYSESEGRGLSIGQNPPDLEMCSMDGSPPPLLNEEFSFDHSYRYCETNTPVSSLSPASSSCLQSPGSFTLDSPSPPPTTADFCEFFQASGKIMEKDFSKLTLSDREQRELYEAAKIIQKAYRSYKGRKRQEEQEKEKAAATLIQTYYRRYKQYMYYKQMTKAAQLIQSQFRHYCEHKRFKKWKESDADCISPAPGGSSPSAGPSAASLQSLYWTLAERRLSSSREGTPTSSTLKRTYSQRRQHQAARKIQQFLRQSKNNMWDYFQGKARERALAAEREKQPGEAQNLQPLRLKYQEQPSDKRLLSDIKNPKCDKENT</sequence>
<evidence type="ECO:0000256" key="19">
    <source>
        <dbReference type="SAM" id="MobiDB-lite"/>
    </source>
</evidence>
<dbReference type="GO" id="GO:0005576">
    <property type="term" value="C:extracellular region"/>
    <property type="evidence" value="ECO:0007669"/>
    <property type="project" value="UniProtKB-SubCell"/>
</dbReference>
<keyword evidence="7" id="KW-0472">Membrane</keyword>
<dbReference type="SMART" id="SM01076">
    <property type="entry name" value="CG-1"/>
    <property type="match status" value="1"/>
</dbReference>
<evidence type="ECO:0000256" key="17">
    <source>
        <dbReference type="ARBA" id="ARBA00023298"/>
    </source>
</evidence>
<dbReference type="GO" id="GO:0006357">
    <property type="term" value="P:regulation of transcription by RNA polymerase II"/>
    <property type="evidence" value="ECO:0007669"/>
    <property type="project" value="TreeGrafter"/>
</dbReference>
<keyword evidence="12" id="KW-0638">Presynaptic neurotoxin</keyword>
<keyword evidence="10" id="KW-0677">Repeat</keyword>
<keyword evidence="5" id="KW-0268">Exocytosis</keyword>
<dbReference type="GO" id="GO:0005634">
    <property type="term" value="C:nucleus"/>
    <property type="evidence" value="ECO:0007669"/>
    <property type="project" value="UniProtKB-SubCell"/>
</dbReference>
<comment type="subunit">
    <text evidence="18">May interact with calmodulin.</text>
</comment>
<dbReference type="CDD" id="cd23767">
    <property type="entry name" value="IQCD"/>
    <property type="match status" value="2"/>
</dbReference>
<gene>
    <name evidence="21" type="ORF">JTE90_026123</name>
</gene>
<feature type="region of interest" description="Disordered" evidence="19">
    <location>
        <begin position="1128"/>
        <end position="1148"/>
    </location>
</feature>
<dbReference type="Proteomes" id="UP000827092">
    <property type="component" value="Unassembled WGS sequence"/>
</dbReference>
<feature type="region of interest" description="Disordered" evidence="19">
    <location>
        <begin position="656"/>
        <end position="677"/>
    </location>
</feature>
<dbReference type="GO" id="GO:0044231">
    <property type="term" value="C:host cell presynaptic membrane"/>
    <property type="evidence" value="ECO:0007669"/>
    <property type="project" value="UniProtKB-KW"/>
</dbReference>
<keyword evidence="9" id="KW-0528">Neurotoxin</keyword>
<keyword evidence="17" id="KW-1053">Target membrane</keyword>
<keyword evidence="7" id="KW-1052">Target cell membrane</keyword>
<dbReference type="PROSITE" id="PS50096">
    <property type="entry name" value="IQ"/>
    <property type="match status" value="3"/>
</dbReference>
<evidence type="ECO:0000256" key="4">
    <source>
        <dbReference type="ARBA" id="ARBA00008267"/>
    </source>
</evidence>
<dbReference type="Pfam" id="PF01833">
    <property type="entry name" value="TIG"/>
    <property type="match status" value="1"/>
</dbReference>
<dbReference type="FunFam" id="2.60.40.10:FF:000089">
    <property type="entry name" value="calmodulin-binding transcription activator 2 isoform X1"/>
    <property type="match status" value="1"/>
</dbReference>
<keyword evidence="22" id="KW-1185">Reference proteome</keyword>
<evidence type="ECO:0000256" key="15">
    <source>
        <dbReference type="ARBA" id="ARBA00023163"/>
    </source>
</evidence>
<dbReference type="GO" id="GO:0006887">
    <property type="term" value="P:exocytosis"/>
    <property type="evidence" value="ECO:0007669"/>
    <property type="project" value="UniProtKB-KW"/>
</dbReference>
<dbReference type="Gene3D" id="1.20.5.190">
    <property type="match status" value="1"/>
</dbReference>
<feature type="compositionally biased region" description="Polar residues" evidence="19">
    <location>
        <begin position="1413"/>
        <end position="1426"/>
    </location>
</feature>
<evidence type="ECO:0000256" key="13">
    <source>
        <dbReference type="ARBA" id="ARBA00023043"/>
    </source>
</evidence>
<dbReference type="InterPro" id="IPR002909">
    <property type="entry name" value="IPT_dom"/>
</dbReference>
<evidence type="ECO:0000256" key="5">
    <source>
        <dbReference type="ARBA" id="ARBA00022483"/>
    </source>
</evidence>
<comment type="similarity">
    <text evidence="4">Belongs to the CAMTA family.</text>
</comment>
<evidence type="ECO:0000256" key="8">
    <source>
        <dbReference type="ARBA" id="ARBA00022656"/>
    </source>
</evidence>
<keyword evidence="8" id="KW-0800">Toxin</keyword>
<evidence type="ECO:0000256" key="12">
    <source>
        <dbReference type="ARBA" id="ARBA00023028"/>
    </source>
</evidence>
<name>A0AAV6UZI2_9ARAC</name>
<dbReference type="GO" id="GO:0090729">
    <property type="term" value="F:toxin activity"/>
    <property type="evidence" value="ECO:0007669"/>
    <property type="project" value="UniProtKB-KW"/>
</dbReference>
<feature type="region of interest" description="Disordered" evidence="19">
    <location>
        <begin position="1409"/>
        <end position="1434"/>
    </location>
</feature>
<evidence type="ECO:0000256" key="1">
    <source>
        <dbReference type="ARBA" id="ARBA00004123"/>
    </source>
</evidence>
<evidence type="ECO:0000256" key="7">
    <source>
        <dbReference type="ARBA" id="ARBA00022537"/>
    </source>
</evidence>
<feature type="compositionally biased region" description="Low complexity" evidence="19">
    <location>
        <begin position="97"/>
        <end position="106"/>
    </location>
</feature>
<feature type="region of interest" description="Disordered" evidence="19">
    <location>
        <begin position="1179"/>
        <end position="1199"/>
    </location>
</feature>
<feature type="compositionally biased region" description="Basic and acidic residues" evidence="19">
    <location>
        <begin position="1488"/>
        <end position="1507"/>
    </location>
</feature>
<accession>A0AAV6UZI2</accession>
<keyword evidence="14" id="KW-0010">Activator</keyword>
<evidence type="ECO:0000259" key="20">
    <source>
        <dbReference type="PROSITE" id="PS51437"/>
    </source>
</evidence>
<feature type="region of interest" description="Disordered" evidence="19">
    <location>
        <begin position="1462"/>
        <end position="1507"/>
    </location>
</feature>
<dbReference type="SUPFAM" id="SSF81296">
    <property type="entry name" value="E set domains"/>
    <property type="match status" value="1"/>
</dbReference>